<evidence type="ECO:0000256" key="2">
    <source>
        <dbReference type="ARBA" id="ARBA00023163"/>
    </source>
</evidence>
<dbReference type="Proteomes" id="UP001500804">
    <property type="component" value="Unassembled WGS sequence"/>
</dbReference>
<reference evidence="6" key="1">
    <citation type="journal article" date="2019" name="Int. J. Syst. Evol. Microbiol.">
        <title>The Global Catalogue of Microorganisms (GCM) 10K type strain sequencing project: providing services to taxonomists for standard genome sequencing and annotation.</title>
        <authorList>
            <consortium name="The Broad Institute Genomics Platform"/>
            <consortium name="The Broad Institute Genome Sequencing Center for Infectious Disease"/>
            <person name="Wu L."/>
            <person name="Ma J."/>
        </authorList>
    </citation>
    <scope>NUCLEOTIDE SEQUENCE [LARGE SCALE GENOMIC DNA]</scope>
    <source>
        <strain evidence="6">JCM 18302</strain>
    </source>
</reference>
<sequence>MAIGADPTVAVALGGFAERAVAVLHAAGFPLADATRAAGVLVHFVLGRAVEDQARPGPTEEARASRRARSR</sequence>
<keyword evidence="2" id="KW-0804">Transcription</keyword>
<keyword evidence="6" id="KW-1185">Reference proteome</keyword>
<dbReference type="EMBL" id="BAABJO010000009">
    <property type="protein sequence ID" value="GAA5120540.1"/>
    <property type="molecule type" value="Genomic_DNA"/>
</dbReference>
<name>A0ABP9NI32_9PSEU</name>
<feature type="compositionally biased region" description="Basic and acidic residues" evidence="3">
    <location>
        <begin position="52"/>
        <end position="64"/>
    </location>
</feature>
<feature type="domain" description="Tetracycline repressor TetR C-terminal" evidence="4">
    <location>
        <begin position="16"/>
        <end position="64"/>
    </location>
</feature>
<dbReference type="InterPro" id="IPR004111">
    <property type="entry name" value="Repressor_TetR_C"/>
</dbReference>
<dbReference type="RefSeq" id="WP_345605442.1">
    <property type="nucleotide sequence ID" value="NZ_BAABJO010000009.1"/>
</dbReference>
<dbReference type="Pfam" id="PF02909">
    <property type="entry name" value="TetR_C_1"/>
    <property type="match status" value="1"/>
</dbReference>
<dbReference type="SUPFAM" id="SSF48498">
    <property type="entry name" value="Tetracyclin repressor-like, C-terminal domain"/>
    <property type="match status" value="1"/>
</dbReference>
<protein>
    <recommendedName>
        <fullName evidence="4">Tetracycline repressor TetR C-terminal domain-containing protein</fullName>
    </recommendedName>
</protein>
<proteinExistence type="predicted"/>
<evidence type="ECO:0000256" key="1">
    <source>
        <dbReference type="ARBA" id="ARBA00023015"/>
    </source>
</evidence>
<dbReference type="Gene3D" id="1.10.357.10">
    <property type="entry name" value="Tetracycline Repressor, domain 2"/>
    <property type="match status" value="1"/>
</dbReference>
<gene>
    <name evidence="5" type="ORF">GCM10023320_27970</name>
</gene>
<dbReference type="InterPro" id="IPR036271">
    <property type="entry name" value="Tet_transcr_reg_TetR-rel_C_sf"/>
</dbReference>
<evidence type="ECO:0000259" key="4">
    <source>
        <dbReference type="Pfam" id="PF02909"/>
    </source>
</evidence>
<evidence type="ECO:0000313" key="6">
    <source>
        <dbReference type="Proteomes" id="UP001500804"/>
    </source>
</evidence>
<feature type="region of interest" description="Disordered" evidence="3">
    <location>
        <begin position="52"/>
        <end position="71"/>
    </location>
</feature>
<evidence type="ECO:0000256" key="3">
    <source>
        <dbReference type="SAM" id="MobiDB-lite"/>
    </source>
</evidence>
<evidence type="ECO:0000313" key="5">
    <source>
        <dbReference type="EMBL" id="GAA5120540.1"/>
    </source>
</evidence>
<keyword evidence="1" id="KW-0805">Transcription regulation</keyword>
<comment type="caution">
    <text evidence="5">The sequence shown here is derived from an EMBL/GenBank/DDBJ whole genome shotgun (WGS) entry which is preliminary data.</text>
</comment>
<organism evidence="5 6">
    <name type="scientific">Pseudonocardia adelaidensis</name>
    <dbReference type="NCBI Taxonomy" id="648754"/>
    <lineage>
        <taxon>Bacteria</taxon>
        <taxon>Bacillati</taxon>
        <taxon>Actinomycetota</taxon>
        <taxon>Actinomycetes</taxon>
        <taxon>Pseudonocardiales</taxon>
        <taxon>Pseudonocardiaceae</taxon>
        <taxon>Pseudonocardia</taxon>
    </lineage>
</organism>
<accession>A0ABP9NI32</accession>